<gene>
    <name evidence="2" type="ORF">NDU88_007532</name>
</gene>
<proteinExistence type="predicted"/>
<dbReference type="AlphaFoldDB" id="A0AAV7VSK5"/>
<dbReference type="EMBL" id="JANPWB010000003">
    <property type="protein sequence ID" value="KAJ1203751.1"/>
    <property type="molecule type" value="Genomic_DNA"/>
</dbReference>
<evidence type="ECO:0000313" key="3">
    <source>
        <dbReference type="Proteomes" id="UP001066276"/>
    </source>
</evidence>
<evidence type="ECO:0000313" key="2">
    <source>
        <dbReference type="EMBL" id="KAJ1203751.1"/>
    </source>
</evidence>
<sequence length="98" mass="10365">MRAPYLLDGVSRPALPGVREKKRRTPGSAGVGKNGVWASQNGASQAEAKNRLNPICAIFLGRPDAIHMTPVLAKTGVMPPCPMAMPRGLMSPGHGHWA</sequence>
<keyword evidence="3" id="KW-1185">Reference proteome</keyword>
<organism evidence="2 3">
    <name type="scientific">Pleurodeles waltl</name>
    <name type="common">Iberian ribbed newt</name>
    <dbReference type="NCBI Taxonomy" id="8319"/>
    <lineage>
        <taxon>Eukaryota</taxon>
        <taxon>Metazoa</taxon>
        <taxon>Chordata</taxon>
        <taxon>Craniata</taxon>
        <taxon>Vertebrata</taxon>
        <taxon>Euteleostomi</taxon>
        <taxon>Amphibia</taxon>
        <taxon>Batrachia</taxon>
        <taxon>Caudata</taxon>
        <taxon>Salamandroidea</taxon>
        <taxon>Salamandridae</taxon>
        <taxon>Pleurodelinae</taxon>
        <taxon>Pleurodeles</taxon>
    </lineage>
</organism>
<comment type="caution">
    <text evidence="2">The sequence shown here is derived from an EMBL/GenBank/DDBJ whole genome shotgun (WGS) entry which is preliminary data.</text>
</comment>
<feature type="region of interest" description="Disordered" evidence="1">
    <location>
        <begin position="12"/>
        <end position="36"/>
    </location>
</feature>
<accession>A0AAV7VSK5</accession>
<evidence type="ECO:0000256" key="1">
    <source>
        <dbReference type="SAM" id="MobiDB-lite"/>
    </source>
</evidence>
<reference evidence="2" key="1">
    <citation type="journal article" date="2022" name="bioRxiv">
        <title>Sequencing and chromosome-scale assembly of the giantPleurodeles waltlgenome.</title>
        <authorList>
            <person name="Brown T."/>
            <person name="Elewa A."/>
            <person name="Iarovenko S."/>
            <person name="Subramanian E."/>
            <person name="Araus A.J."/>
            <person name="Petzold A."/>
            <person name="Susuki M."/>
            <person name="Suzuki K.-i.T."/>
            <person name="Hayashi T."/>
            <person name="Toyoda A."/>
            <person name="Oliveira C."/>
            <person name="Osipova E."/>
            <person name="Leigh N.D."/>
            <person name="Simon A."/>
            <person name="Yun M.H."/>
        </authorList>
    </citation>
    <scope>NUCLEOTIDE SEQUENCE</scope>
    <source>
        <strain evidence="2">20211129_DDA</strain>
        <tissue evidence="2">Liver</tissue>
    </source>
</reference>
<name>A0AAV7VSK5_PLEWA</name>
<protein>
    <submittedName>
        <fullName evidence="2">Uncharacterized protein</fullName>
    </submittedName>
</protein>
<dbReference type="Proteomes" id="UP001066276">
    <property type="component" value="Chromosome 2_1"/>
</dbReference>